<dbReference type="GO" id="GO:0009252">
    <property type="term" value="P:peptidoglycan biosynthetic process"/>
    <property type="evidence" value="ECO:0007669"/>
    <property type="project" value="UniProtKB-UniRule"/>
</dbReference>
<dbReference type="GO" id="GO:0005975">
    <property type="term" value="P:carbohydrate metabolic process"/>
    <property type="evidence" value="ECO:0007669"/>
    <property type="project" value="InterPro"/>
</dbReference>
<dbReference type="SUPFAM" id="SSF53756">
    <property type="entry name" value="UDP-Glycosyltransferase/glycogen phosphorylase"/>
    <property type="match status" value="1"/>
</dbReference>
<evidence type="ECO:0000256" key="1">
    <source>
        <dbReference type="ARBA" id="ARBA00022475"/>
    </source>
</evidence>
<dbReference type="InterPro" id="IPR006009">
    <property type="entry name" value="GlcNAc_MurG"/>
</dbReference>
<dbReference type="OrthoDB" id="9808936at2"/>
<organism evidence="13 14">
    <name type="scientific">Cysteiniphilum litorale</name>
    <dbReference type="NCBI Taxonomy" id="2056700"/>
    <lineage>
        <taxon>Bacteria</taxon>
        <taxon>Pseudomonadati</taxon>
        <taxon>Pseudomonadota</taxon>
        <taxon>Gammaproteobacteria</taxon>
        <taxon>Thiotrichales</taxon>
        <taxon>Fastidiosibacteraceae</taxon>
        <taxon>Cysteiniphilum</taxon>
    </lineage>
</organism>
<keyword evidence="6 10" id="KW-0573">Peptidoglycan synthesis</keyword>
<reference evidence="13" key="1">
    <citation type="journal article" date="2014" name="Int. J. Syst. Evol. Microbiol.">
        <title>Complete genome sequence of Corynebacterium casei LMG S-19264T (=DSM 44701T), isolated from a smear-ripened cheese.</title>
        <authorList>
            <consortium name="US DOE Joint Genome Institute (JGI-PGF)"/>
            <person name="Walter F."/>
            <person name="Albersmeier A."/>
            <person name="Kalinowski J."/>
            <person name="Ruckert C."/>
        </authorList>
    </citation>
    <scope>NUCLEOTIDE SEQUENCE</scope>
    <source>
        <strain evidence="13">CGMCC 1.15758</strain>
    </source>
</reference>
<keyword evidence="2 10" id="KW-0132">Cell division</keyword>
<dbReference type="EMBL" id="BMJS01000009">
    <property type="protein sequence ID" value="GGF95629.1"/>
    <property type="molecule type" value="Genomic_DNA"/>
</dbReference>
<feature type="binding site" evidence="10">
    <location>
        <position position="253"/>
    </location>
    <ligand>
        <name>UDP-N-acetyl-alpha-D-glucosamine</name>
        <dbReference type="ChEBI" id="CHEBI:57705"/>
    </ligand>
</feature>
<dbReference type="Gene3D" id="3.40.50.2000">
    <property type="entry name" value="Glycogen Phosphorylase B"/>
    <property type="match status" value="2"/>
</dbReference>
<dbReference type="RefSeq" id="WP_117002208.1">
    <property type="nucleotide sequence ID" value="NZ_BMJS01000009.1"/>
</dbReference>
<gene>
    <name evidence="10 13" type="primary">murG</name>
    <name evidence="13" type="ORF">GCM10010995_11110</name>
</gene>
<feature type="binding site" evidence="10">
    <location>
        <begin position="18"/>
        <end position="20"/>
    </location>
    <ligand>
        <name>UDP-N-acetyl-alpha-D-glucosamine</name>
        <dbReference type="ChEBI" id="CHEBI:57705"/>
    </ligand>
</feature>
<dbReference type="Pfam" id="PF03033">
    <property type="entry name" value="Glyco_transf_28"/>
    <property type="match status" value="1"/>
</dbReference>
<sequence length="367" mass="40691">MKHNHNSKHSVLIMAGGTGGHIFPALAVADELKRQNVEVSWLGTEYGLETKLVGERYPLFYLSVRGVRKKGMLKKLSLPFSLSYAVIQAMRVIRKQKVKVVVGFGGYAAGPGGLAARLMRVPLIIHEQNARPGMTNKTLAKFARKVLCAFPTSAFKTKSSIEVIGNPIRDEIKVLHEQKHDFYKHVLNVLVLGGSQGAKILNDAMPEFVRDLPKDACVNLWHQTGEKTYEETKEAYNSLSPDYKCELTIEPFISDMAAAYQWADIVVCRAGALTVSEVACAGVPAFFVPFAQAVDDHQYHNAQFLVQAEAAICIREQNFNAQKLMAFVRAVDMNRAELEKMSNHAKGVAKLDAVEKVVTEIKKYLSV</sequence>
<keyword evidence="1 10" id="KW-1003">Cell membrane</keyword>
<comment type="caution">
    <text evidence="13">The sequence shown here is derived from an EMBL/GenBank/DDBJ whole genome shotgun (WGS) entry which is preliminary data.</text>
</comment>
<evidence type="ECO:0000256" key="7">
    <source>
        <dbReference type="ARBA" id="ARBA00023136"/>
    </source>
</evidence>
<reference evidence="13" key="2">
    <citation type="submission" date="2020-09" db="EMBL/GenBank/DDBJ databases">
        <authorList>
            <person name="Sun Q."/>
            <person name="Zhou Y."/>
        </authorList>
    </citation>
    <scope>NUCLEOTIDE SEQUENCE</scope>
    <source>
        <strain evidence="13">CGMCC 1.15758</strain>
    </source>
</reference>
<evidence type="ECO:0000256" key="6">
    <source>
        <dbReference type="ARBA" id="ARBA00022984"/>
    </source>
</evidence>
<protein>
    <recommendedName>
        <fullName evidence="10">UDP-N-acetylglucosamine--N-acetylmuramyl-(pentapeptide) pyrophosphoryl-undecaprenol N-acetylglucosamine transferase</fullName>
        <ecNumber evidence="10">2.4.1.227</ecNumber>
    </recommendedName>
    <alternativeName>
        <fullName evidence="10">Undecaprenyl-PP-MurNAc-pentapeptide-UDPGlcNAc GlcNAc transferase</fullName>
    </alternativeName>
</protein>
<feature type="binding site" evidence="10">
    <location>
        <position position="195"/>
    </location>
    <ligand>
        <name>UDP-N-acetyl-alpha-D-glucosamine</name>
        <dbReference type="ChEBI" id="CHEBI:57705"/>
    </ligand>
</feature>
<feature type="domain" description="Glycosyl transferase family 28 C-terminal" evidence="12">
    <location>
        <begin position="189"/>
        <end position="355"/>
    </location>
</feature>
<keyword evidence="14" id="KW-1185">Reference proteome</keyword>
<evidence type="ECO:0000313" key="14">
    <source>
        <dbReference type="Proteomes" id="UP000636949"/>
    </source>
</evidence>
<feature type="binding site" evidence="10">
    <location>
        <begin position="272"/>
        <end position="277"/>
    </location>
    <ligand>
        <name>UDP-N-acetyl-alpha-D-glucosamine</name>
        <dbReference type="ChEBI" id="CHEBI:57705"/>
    </ligand>
</feature>
<dbReference type="InterPro" id="IPR007235">
    <property type="entry name" value="Glyco_trans_28_C"/>
</dbReference>
<keyword evidence="8 10" id="KW-0131">Cell cycle</keyword>
<evidence type="ECO:0000256" key="9">
    <source>
        <dbReference type="ARBA" id="ARBA00023316"/>
    </source>
</evidence>
<evidence type="ECO:0000256" key="4">
    <source>
        <dbReference type="ARBA" id="ARBA00022679"/>
    </source>
</evidence>
<dbReference type="Pfam" id="PF04101">
    <property type="entry name" value="Glyco_tran_28_C"/>
    <property type="match status" value="1"/>
</dbReference>
<comment type="similarity">
    <text evidence="10">Belongs to the glycosyltransferase 28 family. MurG subfamily.</text>
</comment>
<dbReference type="PANTHER" id="PTHR21015">
    <property type="entry name" value="UDP-N-ACETYLGLUCOSAMINE--N-ACETYLMURAMYL-(PENTAPEPTIDE) PYROPHOSPHORYL-UNDECAPRENOL N-ACETYLGLUCOSAMINE TRANSFERASE 1"/>
    <property type="match status" value="1"/>
</dbReference>
<feature type="binding site" evidence="10">
    <location>
        <position position="169"/>
    </location>
    <ligand>
        <name>UDP-N-acetyl-alpha-D-glucosamine</name>
        <dbReference type="ChEBI" id="CHEBI:57705"/>
    </ligand>
</feature>
<proteinExistence type="inferred from homology"/>
<keyword evidence="5 10" id="KW-0133">Cell shape</keyword>
<dbReference type="GO" id="GO:0071555">
    <property type="term" value="P:cell wall organization"/>
    <property type="evidence" value="ECO:0007669"/>
    <property type="project" value="UniProtKB-KW"/>
</dbReference>
<comment type="function">
    <text evidence="10">Cell wall formation. Catalyzes the transfer of a GlcNAc subunit on undecaprenyl-pyrophosphoryl-MurNAc-pentapeptide (lipid intermediate I) to form undecaprenyl-pyrophosphoryl-MurNAc-(pentapeptide)GlcNAc (lipid intermediate II).</text>
</comment>
<dbReference type="EC" id="2.4.1.227" evidence="10"/>
<dbReference type="AlphaFoldDB" id="A0A8J2Z496"/>
<dbReference type="InterPro" id="IPR004276">
    <property type="entry name" value="GlycoTrans_28_N"/>
</dbReference>
<dbReference type="PANTHER" id="PTHR21015:SF22">
    <property type="entry name" value="GLYCOSYLTRANSFERASE"/>
    <property type="match status" value="1"/>
</dbReference>
<dbReference type="Proteomes" id="UP000636949">
    <property type="component" value="Unassembled WGS sequence"/>
</dbReference>
<accession>A0A8J2Z496</accession>
<dbReference type="HAMAP" id="MF_00033">
    <property type="entry name" value="MurG"/>
    <property type="match status" value="1"/>
</dbReference>
<evidence type="ECO:0000256" key="10">
    <source>
        <dbReference type="HAMAP-Rule" id="MF_00033"/>
    </source>
</evidence>
<dbReference type="GO" id="GO:0050511">
    <property type="term" value="F:undecaprenyldiphospho-muramoylpentapeptide beta-N-acetylglucosaminyltransferase activity"/>
    <property type="evidence" value="ECO:0007669"/>
    <property type="project" value="UniProtKB-UniRule"/>
</dbReference>
<name>A0A8J2Z496_9GAMM</name>
<keyword evidence="9 10" id="KW-0961">Cell wall biogenesis/degradation</keyword>
<evidence type="ECO:0000256" key="8">
    <source>
        <dbReference type="ARBA" id="ARBA00023306"/>
    </source>
</evidence>
<comment type="pathway">
    <text evidence="10">Cell wall biogenesis; peptidoglycan biosynthesis.</text>
</comment>
<dbReference type="CDD" id="cd03785">
    <property type="entry name" value="GT28_MurG"/>
    <property type="match status" value="1"/>
</dbReference>
<comment type="subcellular location">
    <subcellularLocation>
        <location evidence="10">Cell membrane</location>
        <topology evidence="10">Peripheral membrane protein</topology>
        <orientation evidence="10">Cytoplasmic side</orientation>
    </subcellularLocation>
</comment>
<dbReference type="GO" id="GO:0005886">
    <property type="term" value="C:plasma membrane"/>
    <property type="evidence" value="ECO:0007669"/>
    <property type="project" value="UniProtKB-SubCell"/>
</dbReference>
<evidence type="ECO:0000256" key="3">
    <source>
        <dbReference type="ARBA" id="ARBA00022676"/>
    </source>
</evidence>
<feature type="binding site" evidence="10">
    <location>
        <position position="129"/>
    </location>
    <ligand>
        <name>UDP-N-acetyl-alpha-D-glucosamine</name>
        <dbReference type="ChEBI" id="CHEBI:57705"/>
    </ligand>
</feature>
<feature type="binding site" evidence="10">
    <location>
        <position position="298"/>
    </location>
    <ligand>
        <name>UDP-N-acetyl-alpha-D-glucosamine</name>
        <dbReference type="ChEBI" id="CHEBI:57705"/>
    </ligand>
</feature>
<dbReference type="UniPathway" id="UPA00219"/>
<dbReference type="NCBIfam" id="TIGR01133">
    <property type="entry name" value="murG"/>
    <property type="match status" value="1"/>
</dbReference>
<keyword evidence="4 10" id="KW-0808">Transferase</keyword>
<evidence type="ECO:0000313" key="13">
    <source>
        <dbReference type="EMBL" id="GGF95629.1"/>
    </source>
</evidence>
<keyword evidence="7 10" id="KW-0472">Membrane</keyword>
<evidence type="ECO:0000259" key="12">
    <source>
        <dbReference type="Pfam" id="PF04101"/>
    </source>
</evidence>
<feature type="domain" description="Glycosyltransferase family 28 N-terminal" evidence="11">
    <location>
        <begin position="11"/>
        <end position="147"/>
    </location>
</feature>
<evidence type="ECO:0000259" key="11">
    <source>
        <dbReference type="Pfam" id="PF03033"/>
    </source>
</evidence>
<evidence type="ECO:0000256" key="5">
    <source>
        <dbReference type="ARBA" id="ARBA00022960"/>
    </source>
</evidence>
<dbReference type="GO" id="GO:0051301">
    <property type="term" value="P:cell division"/>
    <property type="evidence" value="ECO:0007669"/>
    <property type="project" value="UniProtKB-KW"/>
</dbReference>
<dbReference type="GO" id="GO:0008360">
    <property type="term" value="P:regulation of cell shape"/>
    <property type="evidence" value="ECO:0007669"/>
    <property type="project" value="UniProtKB-KW"/>
</dbReference>
<comment type="catalytic activity">
    <reaction evidence="10">
        <text>di-trans,octa-cis-undecaprenyl diphospho-N-acetyl-alpha-D-muramoyl-L-alanyl-D-glutamyl-meso-2,6-diaminopimeloyl-D-alanyl-D-alanine + UDP-N-acetyl-alpha-D-glucosamine = di-trans,octa-cis-undecaprenyl diphospho-[N-acetyl-alpha-D-glucosaminyl-(1-&gt;4)]-N-acetyl-alpha-D-muramoyl-L-alanyl-D-glutamyl-meso-2,6-diaminopimeloyl-D-alanyl-D-alanine + UDP + H(+)</text>
        <dbReference type="Rhea" id="RHEA:31227"/>
        <dbReference type="ChEBI" id="CHEBI:15378"/>
        <dbReference type="ChEBI" id="CHEBI:57705"/>
        <dbReference type="ChEBI" id="CHEBI:58223"/>
        <dbReference type="ChEBI" id="CHEBI:61387"/>
        <dbReference type="ChEBI" id="CHEBI:61388"/>
        <dbReference type="EC" id="2.4.1.227"/>
    </reaction>
</comment>
<keyword evidence="3 10" id="KW-0328">Glycosyltransferase</keyword>
<evidence type="ECO:0000256" key="2">
    <source>
        <dbReference type="ARBA" id="ARBA00022618"/>
    </source>
</evidence>